<protein>
    <submittedName>
        <fullName evidence="4">Uncharacterized protein</fullName>
    </submittedName>
</protein>
<reference evidence="5" key="1">
    <citation type="submission" date="2019-04" db="EMBL/GenBank/DDBJ databases">
        <title>Draft genome sequence of Pseudonocardiaceae bacterium SL3-2-4.</title>
        <authorList>
            <person name="Ningsih F."/>
            <person name="Yokota A."/>
            <person name="Sakai Y."/>
            <person name="Nanatani K."/>
            <person name="Yabe S."/>
            <person name="Oetari A."/>
            <person name="Sjamsuridzal W."/>
        </authorList>
    </citation>
    <scope>NUCLEOTIDE SEQUENCE [LARGE SCALE GENOMIC DNA]</scope>
    <source>
        <strain evidence="5">SL3-2-4</strain>
    </source>
</reference>
<dbReference type="AlphaFoldDB" id="A0A4D4JAJ5"/>
<organism evidence="4 5">
    <name type="scientific">Gandjariella thermophila</name>
    <dbReference type="NCBI Taxonomy" id="1931992"/>
    <lineage>
        <taxon>Bacteria</taxon>
        <taxon>Bacillati</taxon>
        <taxon>Actinomycetota</taxon>
        <taxon>Actinomycetes</taxon>
        <taxon>Pseudonocardiales</taxon>
        <taxon>Pseudonocardiaceae</taxon>
        <taxon>Gandjariella</taxon>
    </lineage>
</organism>
<feature type="coiled-coil region" evidence="1">
    <location>
        <begin position="204"/>
        <end position="235"/>
    </location>
</feature>
<evidence type="ECO:0000256" key="2">
    <source>
        <dbReference type="SAM" id="MobiDB-lite"/>
    </source>
</evidence>
<keyword evidence="1" id="KW-0175">Coiled coil</keyword>
<keyword evidence="3" id="KW-1133">Transmembrane helix</keyword>
<keyword evidence="3" id="KW-0472">Membrane</keyword>
<evidence type="ECO:0000256" key="1">
    <source>
        <dbReference type="SAM" id="Coils"/>
    </source>
</evidence>
<feature type="compositionally biased region" description="Low complexity" evidence="2">
    <location>
        <begin position="452"/>
        <end position="468"/>
    </location>
</feature>
<sequence>MVNRVVLARVLRRLSLAGYVTLVYAVAMTTAVVSIGPSGPGVIAMAFVAAALSVAGARPVQHQVDRLLRRVLLGTPLTPYHALAAAAGRLRVQSWEQALPGLARAVAEGTSARQASFWLAAGDHLVRAATWPSTAGGFVRTVPDLTALRALPDVDHAVAVLDGTTERGALAIHKAGPAAVSQDNRRLMRDVANTAGLLLRGLTLNAELRERVRLAERLEEELRASRSRLMQVRDIERRRSVTEITGVTGAALAAIRVELSRAGALVTEDPEAAARALARVRPALDELIERFRAVVRGVFPAVLRDEGPRVALEELAADLPRPVLLTGGFGARGEWETESGIYFAAAAVLRALCQRSTADPIRLHLRRNAGRLVVRVDDRAPAVPLPAGLRDGLADQEDRLAALGGGLRLVTTASAVTVLAWLPDRVRPVEVAAPAGGAPPRAGAPTGSATTVPASARRPRAGVAVAASPRHRVTTECAPPRWFPRRVRSGR</sequence>
<dbReference type="Proteomes" id="UP000298860">
    <property type="component" value="Unassembled WGS sequence"/>
</dbReference>
<dbReference type="RefSeq" id="WP_225978468.1">
    <property type="nucleotide sequence ID" value="NZ_BJFL01000016.1"/>
</dbReference>
<dbReference type="Gene3D" id="1.20.5.1930">
    <property type="match status" value="1"/>
</dbReference>
<evidence type="ECO:0000313" key="5">
    <source>
        <dbReference type="Proteomes" id="UP000298860"/>
    </source>
</evidence>
<proteinExistence type="predicted"/>
<evidence type="ECO:0000256" key="3">
    <source>
        <dbReference type="SAM" id="Phobius"/>
    </source>
</evidence>
<accession>A0A4D4JAJ5</accession>
<dbReference type="EMBL" id="BJFL01000016">
    <property type="protein sequence ID" value="GDY31698.1"/>
    <property type="molecule type" value="Genomic_DNA"/>
</dbReference>
<gene>
    <name evidence="4" type="ORF">GTS_33310</name>
</gene>
<feature type="region of interest" description="Disordered" evidence="2">
    <location>
        <begin position="433"/>
        <end position="472"/>
    </location>
</feature>
<feature type="compositionally biased region" description="Low complexity" evidence="2">
    <location>
        <begin position="433"/>
        <end position="445"/>
    </location>
</feature>
<name>A0A4D4JAJ5_9PSEU</name>
<feature type="transmembrane region" description="Helical" evidence="3">
    <location>
        <begin position="16"/>
        <end position="36"/>
    </location>
</feature>
<comment type="caution">
    <text evidence="4">The sequence shown here is derived from an EMBL/GenBank/DDBJ whole genome shotgun (WGS) entry which is preliminary data.</text>
</comment>
<evidence type="ECO:0000313" key="4">
    <source>
        <dbReference type="EMBL" id="GDY31698.1"/>
    </source>
</evidence>
<keyword evidence="3" id="KW-0812">Transmembrane</keyword>
<keyword evidence="5" id="KW-1185">Reference proteome</keyword>